<comment type="cofactor">
    <cofactor evidence="1">
        <name>Mg(2+)</name>
        <dbReference type="ChEBI" id="CHEBI:18420"/>
    </cofactor>
</comment>
<dbReference type="InterPro" id="IPR051400">
    <property type="entry name" value="HAD-like_hydrolase"/>
</dbReference>
<keyword evidence="5" id="KW-1185">Reference proteome</keyword>
<dbReference type="GO" id="GO:0009231">
    <property type="term" value="P:riboflavin biosynthetic process"/>
    <property type="evidence" value="ECO:0007669"/>
    <property type="project" value="TreeGrafter"/>
</dbReference>
<dbReference type="Proteomes" id="UP000185766">
    <property type="component" value="Unassembled WGS sequence"/>
</dbReference>
<dbReference type="InterPro" id="IPR036412">
    <property type="entry name" value="HAD-like_sf"/>
</dbReference>
<reference evidence="4 5" key="1">
    <citation type="submission" date="2016-10" db="EMBL/GenBank/DDBJ databases">
        <authorList>
            <person name="de Groot N.N."/>
        </authorList>
    </citation>
    <scope>NUCLEOTIDE SEQUENCE [LARGE SCALE GENOMIC DNA]</scope>
    <source>
        <strain evidence="4 5">JCM 19513</strain>
    </source>
</reference>
<dbReference type="PRINTS" id="PR00413">
    <property type="entry name" value="HADHALOGNASE"/>
</dbReference>
<evidence type="ECO:0000256" key="1">
    <source>
        <dbReference type="ARBA" id="ARBA00001946"/>
    </source>
</evidence>
<dbReference type="PANTHER" id="PTHR46470:SF4">
    <property type="entry name" value="5-AMINO-6-(5-PHOSPHO-D-RIBITYLAMINO)URACIL PHOSPHATASE YIGB"/>
    <property type="match status" value="1"/>
</dbReference>
<protein>
    <submittedName>
        <fullName evidence="4">Putative hydrolase of the HAD superfamily</fullName>
    </submittedName>
</protein>
<proteinExistence type="predicted"/>
<dbReference type="InterPro" id="IPR006439">
    <property type="entry name" value="HAD-SF_hydro_IA"/>
</dbReference>
<dbReference type="Gene3D" id="3.40.50.1000">
    <property type="entry name" value="HAD superfamily/HAD-like"/>
    <property type="match status" value="1"/>
</dbReference>
<dbReference type="PANTHER" id="PTHR46470">
    <property type="entry name" value="N-ACYLNEURAMINATE-9-PHOSPHATASE"/>
    <property type="match status" value="1"/>
</dbReference>
<dbReference type="RefSeq" id="WP_074868049.1">
    <property type="nucleotide sequence ID" value="NZ_FOAS01000009.1"/>
</dbReference>
<dbReference type="SFLD" id="SFLDG01129">
    <property type="entry name" value="C1.5:_HAD__Beta-PGM__Phosphata"/>
    <property type="match status" value="1"/>
</dbReference>
<keyword evidence="3" id="KW-0460">Magnesium</keyword>
<dbReference type="Pfam" id="PF00702">
    <property type="entry name" value="Hydrolase"/>
    <property type="match status" value="1"/>
</dbReference>
<evidence type="ECO:0000256" key="3">
    <source>
        <dbReference type="ARBA" id="ARBA00022842"/>
    </source>
</evidence>
<dbReference type="SFLD" id="SFLDS00003">
    <property type="entry name" value="Haloacid_Dehalogenase"/>
    <property type="match status" value="1"/>
</dbReference>
<organism evidence="4 5">
    <name type="scientific">Atopomonas hussainii</name>
    <dbReference type="NCBI Taxonomy" id="1429083"/>
    <lineage>
        <taxon>Bacteria</taxon>
        <taxon>Pseudomonadati</taxon>
        <taxon>Pseudomonadota</taxon>
        <taxon>Gammaproteobacteria</taxon>
        <taxon>Pseudomonadales</taxon>
        <taxon>Pseudomonadaceae</taxon>
        <taxon>Atopomonas</taxon>
    </lineage>
</organism>
<dbReference type="AlphaFoldDB" id="A0A1H7NFE8"/>
<dbReference type="Gene3D" id="1.20.120.1600">
    <property type="match status" value="1"/>
</dbReference>
<sequence>MSRIELVCFDLDDTLWPIHDTMRAAEKHLREWLGREAPLLGQPQLDDWLAWRQHVLSGNPQLQYQLSELRRRVLQHGLQAAGYAEREAGELAEGGFQAFLDARHQLTLFGDALPTLEALKADYRLAVLSNGNADLRRLGLDHHFEVILSADGLGIGKPHAAAFDAVLNRAGLTAERCVHIGDHLSDDVAGAKQAGLAAIWFNPERKPFTGSHAADAEVQRLSELPSAIAKL</sequence>
<keyword evidence="2 4" id="KW-0378">Hydrolase</keyword>
<dbReference type="NCBIfam" id="TIGR01509">
    <property type="entry name" value="HAD-SF-IA-v3"/>
    <property type="match status" value="1"/>
</dbReference>
<evidence type="ECO:0000256" key="2">
    <source>
        <dbReference type="ARBA" id="ARBA00022801"/>
    </source>
</evidence>
<dbReference type="EMBL" id="FOAS01000009">
    <property type="protein sequence ID" value="SEL22029.1"/>
    <property type="molecule type" value="Genomic_DNA"/>
</dbReference>
<name>A0A1H7NFE8_9GAMM</name>
<gene>
    <name evidence="4" type="ORF">SAMN05216214_109123</name>
</gene>
<evidence type="ECO:0000313" key="4">
    <source>
        <dbReference type="EMBL" id="SEL22029.1"/>
    </source>
</evidence>
<dbReference type="InterPro" id="IPR023214">
    <property type="entry name" value="HAD_sf"/>
</dbReference>
<dbReference type="GO" id="GO:0016787">
    <property type="term" value="F:hydrolase activity"/>
    <property type="evidence" value="ECO:0007669"/>
    <property type="project" value="UniProtKB-KW"/>
</dbReference>
<evidence type="ECO:0000313" key="5">
    <source>
        <dbReference type="Proteomes" id="UP000185766"/>
    </source>
</evidence>
<dbReference type="SUPFAM" id="SSF56784">
    <property type="entry name" value="HAD-like"/>
    <property type="match status" value="1"/>
</dbReference>
<accession>A0A1H7NFE8</accession>
<dbReference type="STRING" id="1429083.GCA_001885685_03069"/>
<dbReference type="NCBIfam" id="TIGR01549">
    <property type="entry name" value="HAD-SF-IA-v1"/>
    <property type="match status" value="1"/>
</dbReference>